<dbReference type="AlphaFoldDB" id="A0A5P2UK49"/>
<keyword evidence="3" id="KW-1185">Reference proteome</keyword>
<organism evidence="2 3">
    <name type="scientific">Streptomyces subrutilus</name>
    <dbReference type="NCBI Taxonomy" id="36818"/>
    <lineage>
        <taxon>Bacteria</taxon>
        <taxon>Bacillati</taxon>
        <taxon>Actinomycetota</taxon>
        <taxon>Actinomycetes</taxon>
        <taxon>Kitasatosporales</taxon>
        <taxon>Streptomycetaceae</taxon>
        <taxon>Streptomyces</taxon>
    </lineage>
</organism>
<dbReference type="KEGG" id="ssub:CP968_00250"/>
<feature type="region of interest" description="Disordered" evidence="1">
    <location>
        <begin position="77"/>
        <end position="111"/>
    </location>
</feature>
<sequence length="111" mass="12042">MKTGGKRAASGTTWIDTRSARPTSSSYSAALCGCRIERYVLPGVRTGFSRSLPPGRPEWLPVRGMMRASPMPRAFCNSRARSPDTRWVSAPGGGGFGRAGRWKGRVRRTVG</sequence>
<evidence type="ECO:0000256" key="1">
    <source>
        <dbReference type="SAM" id="MobiDB-lite"/>
    </source>
</evidence>
<feature type="compositionally biased region" description="Polar residues" evidence="1">
    <location>
        <begin position="10"/>
        <end position="25"/>
    </location>
</feature>
<dbReference type="EMBL" id="CP023701">
    <property type="protein sequence ID" value="QEU76957.1"/>
    <property type="molecule type" value="Genomic_DNA"/>
</dbReference>
<dbReference type="Proteomes" id="UP000326831">
    <property type="component" value="Chromosome"/>
</dbReference>
<feature type="compositionally biased region" description="Basic residues" evidence="1">
    <location>
        <begin position="100"/>
        <end position="111"/>
    </location>
</feature>
<feature type="region of interest" description="Disordered" evidence="1">
    <location>
        <begin position="1"/>
        <end position="25"/>
    </location>
</feature>
<gene>
    <name evidence="2" type="ORF">CP968_00250</name>
</gene>
<name>A0A5P2UK49_9ACTN</name>
<dbReference type="PROSITE" id="PS51257">
    <property type="entry name" value="PROKAR_LIPOPROTEIN"/>
    <property type="match status" value="1"/>
</dbReference>
<reference evidence="2 3" key="1">
    <citation type="submission" date="2017-09" db="EMBL/GenBank/DDBJ databases">
        <authorList>
            <person name="Lee N."/>
            <person name="Cho B.-K."/>
        </authorList>
    </citation>
    <scope>NUCLEOTIDE SEQUENCE [LARGE SCALE GENOMIC DNA]</scope>
    <source>
        <strain evidence="2 3">ATCC 27467</strain>
    </source>
</reference>
<evidence type="ECO:0000313" key="3">
    <source>
        <dbReference type="Proteomes" id="UP000326831"/>
    </source>
</evidence>
<protein>
    <submittedName>
        <fullName evidence="2">Uncharacterized protein</fullName>
    </submittedName>
</protein>
<proteinExistence type="predicted"/>
<evidence type="ECO:0000313" key="2">
    <source>
        <dbReference type="EMBL" id="QEU76957.1"/>
    </source>
</evidence>
<accession>A0A5P2UK49</accession>